<dbReference type="GO" id="GO:0003677">
    <property type="term" value="F:DNA binding"/>
    <property type="evidence" value="ECO:0007669"/>
    <property type="project" value="InterPro"/>
</dbReference>
<organism evidence="1">
    <name type="scientific">marine sediment metagenome</name>
    <dbReference type="NCBI Taxonomy" id="412755"/>
    <lineage>
        <taxon>unclassified sequences</taxon>
        <taxon>metagenomes</taxon>
        <taxon>ecological metagenomes</taxon>
    </lineage>
</organism>
<evidence type="ECO:0008006" key="2">
    <source>
        <dbReference type="Google" id="ProtNLM"/>
    </source>
</evidence>
<dbReference type="InterPro" id="IPR035516">
    <property type="entry name" value="Gyrase/topoIV_suA_C"/>
</dbReference>
<dbReference type="InterPro" id="IPR050220">
    <property type="entry name" value="Type_II_DNA_Topoisomerases"/>
</dbReference>
<evidence type="ECO:0000313" key="1">
    <source>
        <dbReference type="EMBL" id="GAI27310.1"/>
    </source>
</evidence>
<accession>X1NKG6</accession>
<comment type="caution">
    <text evidence="1">The sequence shown here is derived from an EMBL/GenBank/DDBJ whole genome shotgun (WGS) entry which is preliminary data.</text>
</comment>
<dbReference type="EMBL" id="BARV01019111">
    <property type="protein sequence ID" value="GAI27310.1"/>
    <property type="molecule type" value="Genomic_DNA"/>
</dbReference>
<proteinExistence type="predicted"/>
<sequence length="209" mass="23925">MDLKEKYGSERRTMITEDEEEYDIEDFIALEDIVITYTQDGYLKRLPLSTYRRQRRGGKGKIGMTTKLEDLVDQLFVTTTLHDILFFTNKGTVYRRRAYQIPEGGRTSRGVAIVNLLGIEKDEHITTIIPIESNEIAESKERNGKYLFMATKKGKIKKVPLSHFYNLRNVGIIAIRLLPEDELIGVRLAGEEEKIILTTKRGSSTCFSG</sequence>
<dbReference type="GO" id="GO:0009330">
    <property type="term" value="C:DNA topoisomerase type II (double strand cut, ATP-hydrolyzing) complex"/>
    <property type="evidence" value="ECO:0007669"/>
    <property type="project" value="TreeGrafter"/>
</dbReference>
<dbReference type="SUPFAM" id="SSF101904">
    <property type="entry name" value="GyrA/ParC C-terminal domain-like"/>
    <property type="match status" value="1"/>
</dbReference>
<dbReference type="GO" id="GO:0005737">
    <property type="term" value="C:cytoplasm"/>
    <property type="evidence" value="ECO:0007669"/>
    <property type="project" value="TreeGrafter"/>
</dbReference>
<dbReference type="GO" id="GO:0006265">
    <property type="term" value="P:DNA topological change"/>
    <property type="evidence" value="ECO:0007669"/>
    <property type="project" value="InterPro"/>
</dbReference>
<dbReference type="Gene3D" id="2.120.10.90">
    <property type="entry name" value="DNA gyrase/topoisomerase IV, subunit A, C-terminal"/>
    <property type="match status" value="1"/>
</dbReference>
<reference evidence="1" key="1">
    <citation type="journal article" date="2014" name="Front. Microbiol.">
        <title>High frequency of phylogenetically diverse reductive dehalogenase-homologous genes in deep subseafloor sedimentary metagenomes.</title>
        <authorList>
            <person name="Kawai M."/>
            <person name="Futagami T."/>
            <person name="Toyoda A."/>
            <person name="Takaki Y."/>
            <person name="Nishi S."/>
            <person name="Hori S."/>
            <person name="Arai W."/>
            <person name="Tsubouchi T."/>
            <person name="Morono Y."/>
            <person name="Uchiyama I."/>
            <person name="Ito T."/>
            <person name="Fujiyama A."/>
            <person name="Inagaki F."/>
            <person name="Takami H."/>
        </authorList>
    </citation>
    <scope>NUCLEOTIDE SEQUENCE</scope>
    <source>
        <strain evidence="1">Expedition CK06-06</strain>
    </source>
</reference>
<protein>
    <recommendedName>
        <fullName evidence="2">DNA gyrase subunit A</fullName>
    </recommendedName>
</protein>
<name>X1NKG6_9ZZZZ</name>
<dbReference type="InterPro" id="IPR006691">
    <property type="entry name" value="GyrA/parC_rep"/>
</dbReference>
<dbReference type="GO" id="GO:0005524">
    <property type="term" value="F:ATP binding"/>
    <property type="evidence" value="ECO:0007669"/>
    <property type="project" value="InterPro"/>
</dbReference>
<dbReference type="GO" id="GO:0003918">
    <property type="term" value="F:DNA topoisomerase type II (double strand cut, ATP-hydrolyzing) activity"/>
    <property type="evidence" value="ECO:0007669"/>
    <property type="project" value="TreeGrafter"/>
</dbReference>
<dbReference type="PANTHER" id="PTHR43493">
    <property type="entry name" value="DNA GYRASE/TOPOISOMERASE SUBUNIT A"/>
    <property type="match status" value="1"/>
</dbReference>
<gene>
    <name evidence="1" type="ORF">S06H3_32182</name>
</gene>
<dbReference type="AlphaFoldDB" id="X1NKG6"/>
<feature type="non-terminal residue" evidence="1">
    <location>
        <position position="209"/>
    </location>
</feature>
<dbReference type="Pfam" id="PF03989">
    <property type="entry name" value="DNA_gyraseA_C"/>
    <property type="match status" value="3"/>
</dbReference>
<dbReference type="PANTHER" id="PTHR43493:SF5">
    <property type="entry name" value="DNA GYRASE SUBUNIT A, CHLOROPLASTIC_MITOCHONDRIAL"/>
    <property type="match status" value="1"/>
</dbReference>